<accession>A0AAJ6VVF9</accession>
<dbReference type="PANTHER" id="PTHR14649:SF1">
    <property type="entry name" value="ZINC FINGER C2HC DOMAIN-CONTAINING PROTEIN 1C"/>
    <property type="match status" value="1"/>
</dbReference>
<evidence type="ECO:0000256" key="5">
    <source>
        <dbReference type="ARBA" id="ARBA00023054"/>
    </source>
</evidence>
<feature type="region of interest" description="Disordered" evidence="7">
    <location>
        <begin position="109"/>
        <end position="133"/>
    </location>
</feature>
<dbReference type="PROSITE" id="PS52027">
    <property type="entry name" value="ZF_C2HC_C3H"/>
    <property type="match status" value="1"/>
</dbReference>
<keyword evidence="4" id="KW-0862">Zinc</keyword>
<evidence type="ECO:0000313" key="10">
    <source>
        <dbReference type="RefSeq" id="XP_003738239.2"/>
    </source>
</evidence>
<keyword evidence="3 6" id="KW-0863">Zinc-finger</keyword>
<gene>
    <name evidence="10" type="primary">LOC100902293</name>
</gene>
<dbReference type="Gene3D" id="3.30.160.60">
    <property type="entry name" value="Classic Zinc Finger"/>
    <property type="match status" value="1"/>
</dbReference>
<keyword evidence="9" id="KW-1185">Reference proteome</keyword>
<feature type="domain" description="C2HC/C3H-type" evidence="8">
    <location>
        <begin position="131"/>
        <end position="160"/>
    </location>
</feature>
<evidence type="ECO:0000256" key="6">
    <source>
        <dbReference type="PROSITE-ProRule" id="PRU01371"/>
    </source>
</evidence>
<evidence type="ECO:0000256" key="4">
    <source>
        <dbReference type="ARBA" id="ARBA00022833"/>
    </source>
</evidence>
<dbReference type="PANTHER" id="PTHR14649">
    <property type="entry name" value="ZINC FINGER C2HC DOMAIN-CONTAINING PROTEIN 1C"/>
    <property type="match status" value="1"/>
</dbReference>
<dbReference type="InterPro" id="IPR026104">
    <property type="entry name" value="ZNF_C2HC_dom_1C"/>
</dbReference>
<feature type="region of interest" description="Disordered" evidence="7">
    <location>
        <begin position="1"/>
        <end position="22"/>
    </location>
</feature>
<proteinExistence type="inferred from homology"/>
<dbReference type="KEGG" id="goe:100902293"/>
<dbReference type="GO" id="GO:0008270">
    <property type="term" value="F:zinc ion binding"/>
    <property type="evidence" value="ECO:0007669"/>
    <property type="project" value="UniProtKB-KW"/>
</dbReference>
<evidence type="ECO:0000256" key="1">
    <source>
        <dbReference type="ARBA" id="ARBA00010843"/>
    </source>
</evidence>
<keyword evidence="2" id="KW-0479">Metal-binding</keyword>
<evidence type="ECO:0000256" key="7">
    <source>
        <dbReference type="SAM" id="MobiDB-lite"/>
    </source>
</evidence>
<dbReference type="InterPro" id="IPR049899">
    <property type="entry name" value="Znf_C2HC_C3H"/>
</dbReference>
<evidence type="ECO:0000256" key="2">
    <source>
        <dbReference type="ARBA" id="ARBA00022723"/>
    </source>
</evidence>
<evidence type="ECO:0000256" key="3">
    <source>
        <dbReference type="ARBA" id="ARBA00022771"/>
    </source>
</evidence>
<dbReference type="Proteomes" id="UP000694867">
    <property type="component" value="Unplaced"/>
</dbReference>
<sequence length="171" mass="19738">MPTPILKKSSEATAKEERDRPIPPECVRCDVCMRGFLPERIDKHREACRRMESRPRKVFNATAMRTAGTEQETYIKRGAHQREVQVKKSNWRAKHEDFLNTVREAKKVQDHLARGGKLSDLPPPRPSENPDYVQCPHCGRKFDESVAERHIPKCANILSNKKKTAPNTKKR</sequence>
<feature type="compositionally biased region" description="Basic and acidic residues" evidence="7">
    <location>
        <begin position="8"/>
        <end position="22"/>
    </location>
</feature>
<evidence type="ECO:0000259" key="8">
    <source>
        <dbReference type="PROSITE" id="PS52027"/>
    </source>
</evidence>
<name>A0AAJ6VVF9_9ACAR</name>
<reference evidence="10" key="1">
    <citation type="submission" date="2025-08" db="UniProtKB">
        <authorList>
            <consortium name="RefSeq"/>
        </authorList>
    </citation>
    <scope>IDENTIFICATION</scope>
</reference>
<dbReference type="Pfam" id="PF13913">
    <property type="entry name" value="zf-C2HC_2"/>
    <property type="match status" value="2"/>
</dbReference>
<organism evidence="9 10">
    <name type="scientific">Galendromus occidentalis</name>
    <name type="common">western predatory mite</name>
    <dbReference type="NCBI Taxonomy" id="34638"/>
    <lineage>
        <taxon>Eukaryota</taxon>
        <taxon>Metazoa</taxon>
        <taxon>Ecdysozoa</taxon>
        <taxon>Arthropoda</taxon>
        <taxon>Chelicerata</taxon>
        <taxon>Arachnida</taxon>
        <taxon>Acari</taxon>
        <taxon>Parasitiformes</taxon>
        <taxon>Mesostigmata</taxon>
        <taxon>Gamasina</taxon>
        <taxon>Phytoseioidea</taxon>
        <taxon>Phytoseiidae</taxon>
        <taxon>Typhlodrominae</taxon>
        <taxon>Galendromus</taxon>
    </lineage>
</organism>
<dbReference type="AlphaFoldDB" id="A0AAJ6VVF9"/>
<comment type="similarity">
    <text evidence="1">Belongs to the ZC2HC1 family.</text>
</comment>
<dbReference type="GeneID" id="100902293"/>
<evidence type="ECO:0000313" key="9">
    <source>
        <dbReference type="Proteomes" id="UP000694867"/>
    </source>
</evidence>
<dbReference type="RefSeq" id="XP_003738239.2">
    <property type="nucleotide sequence ID" value="XM_003738191.2"/>
</dbReference>
<keyword evidence="5" id="KW-0175">Coiled coil</keyword>
<protein>
    <submittedName>
        <fullName evidence="10">Zinc finger C2HC domain-containing protein 1C</fullName>
    </submittedName>
</protein>